<dbReference type="InterPro" id="IPR017938">
    <property type="entry name" value="Riboflavin_synthase-like_b-brl"/>
</dbReference>
<dbReference type="Proteomes" id="UP000235739">
    <property type="component" value="Unassembled WGS sequence"/>
</dbReference>
<reference evidence="1 2" key="1">
    <citation type="journal article" date="2017" name="Elife">
        <title>Extensive horizontal gene transfer in cheese-associated bacteria.</title>
        <authorList>
            <person name="Bonham K.S."/>
            <person name="Wolfe B.E."/>
            <person name="Dutton R.J."/>
        </authorList>
    </citation>
    <scope>NUCLEOTIDE SEQUENCE [LARGE SCALE GENOMIC DNA]</scope>
    <source>
        <strain evidence="1 2">JB182</strain>
    </source>
</reference>
<organism evidence="1 2">
    <name type="scientific">Glutamicibacter arilaitensis</name>
    <dbReference type="NCBI Taxonomy" id="256701"/>
    <lineage>
        <taxon>Bacteria</taxon>
        <taxon>Bacillati</taxon>
        <taxon>Actinomycetota</taxon>
        <taxon>Actinomycetes</taxon>
        <taxon>Micrococcales</taxon>
        <taxon>Micrococcaceae</taxon>
        <taxon>Glutamicibacter</taxon>
    </lineage>
</organism>
<proteinExistence type="predicted"/>
<evidence type="ECO:0000313" key="1">
    <source>
        <dbReference type="EMBL" id="PMQ19762.1"/>
    </source>
</evidence>
<sequence>MAIYPKFVADTIEKIGRATTVTQIIDPSPKLRLISFASPALQNFRWEPCQVTAFRVAKGEFRHYTPSRLDPAKGTGEI</sequence>
<comment type="caution">
    <text evidence="1">The sequence shown here is derived from an EMBL/GenBank/DDBJ whole genome shotgun (WGS) entry which is preliminary data.</text>
</comment>
<name>A0A2N7S0T6_9MICC</name>
<dbReference type="EMBL" id="PNQX01000002">
    <property type="protein sequence ID" value="PMQ19762.1"/>
    <property type="molecule type" value="Genomic_DNA"/>
</dbReference>
<accession>A0A2N7S0T6</accession>
<dbReference type="SUPFAM" id="SSF63380">
    <property type="entry name" value="Riboflavin synthase domain-like"/>
    <property type="match status" value="1"/>
</dbReference>
<dbReference type="RefSeq" id="WP_102598822.1">
    <property type="nucleotide sequence ID" value="NZ_JABUYH010000008.1"/>
</dbReference>
<evidence type="ECO:0000313" key="2">
    <source>
        <dbReference type="Proteomes" id="UP000235739"/>
    </source>
</evidence>
<dbReference type="AlphaFoldDB" id="A0A2N7S0T6"/>
<gene>
    <name evidence="1" type="ORF">CIK84_14065</name>
</gene>
<protein>
    <submittedName>
        <fullName evidence="1">Uncharacterized protein</fullName>
    </submittedName>
</protein>